<dbReference type="CDD" id="cd08653">
    <property type="entry name" value="FMT_core_like_3"/>
    <property type="match status" value="1"/>
</dbReference>
<dbReference type="Proteomes" id="UP000647133">
    <property type="component" value="Unassembled WGS sequence"/>
</dbReference>
<dbReference type="InterPro" id="IPR002376">
    <property type="entry name" value="Formyl_transf_N"/>
</dbReference>
<dbReference type="Gene3D" id="3.40.50.170">
    <property type="entry name" value="Formyl transferase, N-terminal domain"/>
    <property type="match status" value="1"/>
</dbReference>
<dbReference type="InterPro" id="IPR036477">
    <property type="entry name" value="Formyl_transf_N_sf"/>
</dbReference>
<gene>
    <name evidence="2" type="ORF">IFO69_12380</name>
</gene>
<organism evidence="2 3">
    <name type="scientific">Echinicola arenosa</name>
    <dbReference type="NCBI Taxonomy" id="2774144"/>
    <lineage>
        <taxon>Bacteria</taxon>
        <taxon>Pseudomonadati</taxon>
        <taxon>Bacteroidota</taxon>
        <taxon>Cytophagia</taxon>
        <taxon>Cytophagales</taxon>
        <taxon>Cyclobacteriaceae</taxon>
        <taxon>Echinicola</taxon>
    </lineage>
</organism>
<dbReference type="SUPFAM" id="SSF53328">
    <property type="entry name" value="Formyltransferase"/>
    <property type="match status" value="1"/>
</dbReference>
<sequence length="264" mass="30285">MKIVIISECKAREMLVLEKILLHYPRAVVLQPTFSKNKKRRNWKGLLRRGLIKARYGKLKKALYSNKKLPEIVNRIPFEAQKINSEEGINFLKRLSPDLLITCRAPLLKEDVINIPSIASVNVHYGISPKYRGNDTLFWPLFHKDYDYIGGCLHHINKGVDTGNLLAEVYPALNKDDSETSIDIKTSELLGETIVKYLQKLETTHRIIPGVKQLSKGQNFKAVDRGIRQSLQLIFREIAGKQQIPNRQEKVVTHFEEESISIFA</sequence>
<name>A0ABR9ANV1_9BACT</name>
<evidence type="ECO:0000259" key="1">
    <source>
        <dbReference type="Pfam" id="PF00551"/>
    </source>
</evidence>
<protein>
    <recommendedName>
        <fullName evidence="1">Formyl transferase N-terminal domain-containing protein</fullName>
    </recommendedName>
</protein>
<proteinExistence type="predicted"/>
<reference evidence="2 3" key="1">
    <citation type="submission" date="2020-09" db="EMBL/GenBank/DDBJ databases">
        <title>Echinicola sp. CAU 1574 isolated from sand of Sido Beach.</title>
        <authorList>
            <person name="Kim W."/>
        </authorList>
    </citation>
    <scope>NUCLEOTIDE SEQUENCE [LARGE SCALE GENOMIC DNA]</scope>
    <source>
        <strain evidence="2 3">CAU 1574</strain>
    </source>
</reference>
<dbReference type="EMBL" id="JACYTQ010000004">
    <property type="protein sequence ID" value="MBD8489543.1"/>
    <property type="molecule type" value="Genomic_DNA"/>
</dbReference>
<accession>A0ABR9ANV1</accession>
<feature type="domain" description="Formyl transferase N-terminal" evidence="1">
    <location>
        <begin position="68"/>
        <end position="194"/>
    </location>
</feature>
<comment type="caution">
    <text evidence="2">The sequence shown here is derived from an EMBL/GenBank/DDBJ whole genome shotgun (WGS) entry which is preliminary data.</text>
</comment>
<dbReference type="Pfam" id="PF00551">
    <property type="entry name" value="Formyl_trans_N"/>
    <property type="match status" value="1"/>
</dbReference>
<keyword evidence="3" id="KW-1185">Reference proteome</keyword>
<evidence type="ECO:0000313" key="3">
    <source>
        <dbReference type="Proteomes" id="UP000647133"/>
    </source>
</evidence>
<evidence type="ECO:0000313" key="2">
    <source>
        <dbReference type="EMBL" id="MBD8489543.1"/>
    </source>
</evidence>
<dbReference type="RefSeq" id="WP_192010437.1">
    <property type="nucleotide sequence ID" value="NZ_JACYTQ010000004.1"/>
</dbReference>